<feature type="transmembrane region" description="Helical" evidence="7">
    <location>
        <begin position="223"/>
        <end position="243"/>
    </location>
</feature>
<feature type="domain" description="ABC transmembrane type-1" evidence="8">
    <location>
        <begin position="64"/>
        <end position="244"/>
    </location>
</feature>
<evidence type="ECO:0000256" key="4">
    <source>
        <dbReference type="ARBA" id="ARBA00022692"/>
    </source>
</evidence>
<dbReference type="InterPro" id="IPR035906">
    <property type="entry name" value="MetI-like_sf"/>
</dbReference>
<dbReference type="STRING" id="995038.SAMN05216274_10476"/>
<dbReference type="AlphaFoldDB" id="A0A1I2ZIS6"/>
<dbReference type="SUPFAM" id="SSF161098">
    <property type="entry name" value="MetI-like"/>
    <property type="match status" value="1"/>
</dbReference>
<evidence type="ECO:0000256" key="3">
    <source>
        <dbReference type="ARBA" id="ARBA00022475"/>
    </source>
</evidence>
<evidence type="ECO:0000256" key="5">
    <source>
        <dbReference type="ARBA" id="ARBA00022989"/>
    </source>
</evidence>
<dbReference type="GO" id="GO:0055085">
    <property type="term" value="P:transmembrane transport"/>
    <property type="evidence" value="ECO:0007669"/>
    <property type="project" value="InterPro"/>
</dbReference>
<keyword evidence="2 7" id="KW-0813">Transport</keyword>
<keyword evidence="3" id="KW-1003">Cell membrane</keyword>
<dbReference type="PROSITE" id="PS50928">
    <property type="entry name" value="ABC_TM1"/>
    <property type="match status" value="1"/>
</dbReference>
<name>A0A1I2ZIS6_9MICO</name>
<keyword evidence="6 7" id="KW-0472">Membrane</keyword>
<dbReference type="PANTHER" id="PTHR30151">
    <property type="entry name" value="ALKANE SULFONATE ABC TRANSPORTER-RELATED, MEMBRANE SUBUNIT"/>
    <property type="match status" value="1"/>
</dbReference>
<keyword evidence="4 7" id="KW-0812">Transmembrane</keyword>
<comment type="similarity">
    <text evidence="7">Belongs to the binding-protein-dependent transport system permease family.</text>
</comment>
<dbReference type="PANTHER" id="PTHR30151:SF0">
    <property type="entry name" value="ABC TRANSPORTER PERMEASE PROTEIN MJ0413-RELATED"/>
    <property type="match status" value="1"/>
</dbReference>
<feature type="transmembrane region" description="Helical" evidence="7">
    <location>
        <begin position="126"/>
        <end position="145"/>
    </location>
</feature>
<keyword evidence="11" id="KW-1185">Reference proteome</keyword>
<dbReference type="RefSeq" id="WP_092448789.1">
    <property type="nucleotide sequence ID" value="NZ_BKAC01000002.1"/>
</dbReference>
<gene>
    <name evidence="10" type="ORF">E3O11_00345</name>
    <name evidence="9" type="ORF">SAMN05216274_10476</name>
</gene>
<feature type="transmembrane region" description="Helical" evidence="7">
    <location>
        <begin position="189"/>
        <end position="211"/>
    </location>
</feature>
<dbReference type="Proteomes" id="UP000297963">
    <property type="component" value="Unassembled WGS sequence"/>
</dbReference>
<feature type="transmembrane region" description="Helical" evidence="7">
    <location>
        <begin position="101"/>
        <end position="120"/>
    </location>
</feature>
<dbReference type="EMBL" id="FOPW01000004">
    <property type="protein sequence ID" value="SFH37752.1"/>
    <property type="molecule type" value="Genomic_DNA"/>
</dbReference>
<evidence type="ECO:0000256" key="2">
    <source>
        <dbReference type="ARBA" id="ARBA00022448"/>
    </source>
</evidence>
<dbReference type="EMBL" id="SOFE01000001">
    <property type="protein sequence ID" value="TFB89496.1"/>
    <property type="molecule type" value="Genomic_DNA"/>
</dbReference>
<reference evidence="10 12" key="2">
    <citation type="submission" date="2019-03" db="EMBL/GenBank/DDBJ databases">
        <title>Genomics of glacier-inhabiting Cryobacterium strains.</title>
        <authorList>
            <person name="Liu Q."/>
            <person name="Xin Y.-H."/>
        </authorList>
    </citation>
    <scope>NUCLEOTIDE SEQUENCE [LARGE SCALE GENOMIC DNA]</scope>
    <source>
        <strain evidence="10 12">Hh34</strain>
    </source>
</reference>
<feature type="transmembrane region" description="Helical" evidence="7">
    <location>
        <begin position="64"/>
        <end position="89"/>
    </location>
</feature>
<evidence type="ECO:0000313" key="10">
    <source>
        <dbReference type="EMBL" id="TFB89496.1"/>
    </source>
</evidence>
<sequence>MKTLQSIGYILALPVVLLTTWWIVSYDSTNVYFPSLQRILAAFPATWLDGGGESRLVVDGFASIWRLLFGFVAATVIAVSLGTLIGLLPRVRAFCEPTLELFRAIPGPVLVPIIGLFAGIGDTMKIIVVLLGCLWPILLNTVEGVRAVDSVMIDTARSYRLSARRRIFTLILPAASPQILAGMRQGLSVGIILMVISEMFAATNGLGFSVVQFQRNFALPEMWTGIIVLGLLGLVASVVFQYFESHSLRWYTGMRRAARDA</sequence>
<feature type="transmembrane region" description="Helical" evidence="7">
    <location>
        <begin position="7"/>
        <end position="24"/>
    </location>
</feature>
<dbReference type="CDD" id="cd06261">
    <property type="entry name" value="TM_PBP2"/>
    <property type="match status" value="1"/>
</dbReference>
<comment type="caution">
    <text evidence="10">The sequence shown here is derived from an EMBL/GenBank/DDBJ whole genome shotgun (WGS) entry which is preliminary data.</text>
</comment>
<keyword evidence="5 7" id="KW-1133">Transmembrane helix</keyword>
<protein>
    <submittedName>
        <fullName evidence="10">ABC transporter permease</fullName>
    </submittedName>
    <submittedName>
        <fullName evidence="9">ABC-type nitrate/sulfonate/bicarbonate transport system, permease component</fullName>
    </submittedName>
</protein>
<evidence type="ECO:0000259" key="8">
    <source>
        <dbReference type="PROSITE" id="PS50928"/>
    </source>
</evidence>
<organism evidence="10 12">
    <name type="scientific">Cryobacterium levicorallinum</name>
    <dbReference type="NCBI Taxonomy" id="995038"/>
    <lineage>
        <taxon>Bacteria</taxon>
        <taxon>Bacillati</taxon>
        <taxon>Actinomycetota</taxon>
        <taxon>Actinomycetes</taxon>
        <taxon>Micrococcales</taxon>
        <taxon>Microbacteriaceae</taxon>
        <taxon>Cryobacterium</taxon>
    </lineage>
</organism>
<evidence type="ECO:0000313" key="9">
    <source>
        <dbReference type="EMBL" id="SFH37752.1"/>
    </source>
</evidence>
<proteinExistence type="inferred from homology"/>
<evidence type="ECO:0000313" key="12">
    <source>
        <dbReference type="Proteomes" id="UP000297963"/>
    </source>
</evidence>
<dbReference type="Proteomes" id="UP000199681">
    <property type="component" value="Unassembled WGS sequence"/>
</dbReference>
<evidence type="ECO:0000256" key="7">
    <source>
        <dbReference type="RuleBase" id="RU363032"/>
    </source>
</evidence>
<evidence type="ECO:0000256" key="1">
    <source>
        <dbReference type="ARBA" id="ARBA00004651"/>
    </source>
</evidence>
<evidence type="ECO:0000256" key="6">
    <source>
        <dbReference type="ARBA" id="ARBA00023136"/>
    </source>
</evidence>
<accession>A0A1I2ZIS6</accession>
<dbReference type="GO" id="GO:0005886">
    <property type="term" value="C:plasma membrane"/>
    <property type="evidence" value="ECO:0007669"/>
    <property type="project" value="UniProtKB-SubCell"/>
</dbReference>
<comment type="subcellular location">
    <subcellularLocation>
        <location evidence="1 7">Cell membrane</location>
        <topology evidence="1 7">Multi-pass membrane protein</topology>
    </subcellularLocation>
</comment>
<dbReference type="Pfam" id="PF00528">
    <property type="entry name" value="BPD_transp_1"/>
    <property type="match status" value="1"/>
</dbReference>
<evidence type="ECO:0000313" key="11">
    <source>
        <dbReference type="Proteomes" id="UP000199681"/>
    </source>
</evidence>
<dbReference type="InterPro" id="IPR000515">
    <property type="entry name" value="MetI-like"/>
</dbReference>
<reference evidence="9 11" key="1">
    <citation type="submission" date="2016-10" db="EMBL/GenBank/DDBJ databases">
        <authorList>
            <person name="Varghese N."/>
            <person name="Submissions S."/>
        </authorList>
    </citation>
    <scope>NUCLEOTIDE SEQUENCE [LARGE SCALE GENOMIC DNA]</scope>
    <source>
        <strain evidence="9 11">GMCC 1.11211</strain>
    </source>
</reference>
<dbReference type="Gene3D" id="1.10.3720.10">
    <property type="entry name" value="MetI-like"/>
    <property type="match status" value="1"/>
</dbReference>